<keyword evidence="4" id="KW-1185">Reference proteome</keyword>
<dbReference type="SUPFAM" id="SSF47203">
    <property type="entry name" value="Acyl-CoA dehydrogenase C-terminal domain-like"/>
    <property type="match status" value="1"/>
</dbReference>
<dbReference type="AlphaFoldDB" id="E9T895"/>
<dbReference type="GO" id="GO:0005737">
    <property type="term" value="C:cytoplasm"/>
    <property type="evidence" value="ECO:0007669"/>
    <property type="project" value="TreeGrafter"/>
</dbReference>
<proteinExistence type="predicted"/>
<dbReference type="InterPro" id="IPR050741">
    <property type="entry name" value="Acyl-CoA_dehydrogenase"/>
</dbReference>
<name>E9T895_RHOHA</name>
<keyword evidence="1" id="KW-0560">Oxidoreductase</keyword>
<dbReference type="GO" id="GO:0016712">
    <property type="term" value="F:oxidoreductase activity, acting on paired donors, with incorporation or reduction of molecular oxygen, reduced flavin or flavoprotein as one donor, and incorporation of one atom of oxygen"/>
    <property type="evidence" value="ECO:0007669"/>
    <property type="project" value="TreeGrafter"/>
</dbReference>
<dbReference type="PANTHER" id="PTHR48083:SF19">
    <property type="entry name" value="FLAVIN-DEPENDENT MONOOXYGENASE, OXYGENASE SUBUNIT HSAA"/>
    <property type="match status" value="1"/>
</dbReference>
<dbReference type="Gene3D" id="2.40.110.10">
    <property type="entry name" value="Butyryl-CoA Dehydrogenase, subunit A, domain 2"/>
    <property type="match status" value="1"/>
</dbReference>
<feature type="domain" description="Acyl-CoA dehydrogenase C-terminal" evidence="2">
    <location>
        <begin position="243"/>
        <end position="368"/>
    </location>
</feature>
<evidence type="ECO:0000256" key="1">
    <source>
        <dbReference type="ARBA" id="ARBA00023002"/>
    </source>
</evidence>
<evidence type="ECO:0000259" key="2">
    <source>
        <dbReference type="Pfam" id="PF08028"/>
    </source>
</evidence>
<dbReference type="PIRSF" id="PIRSF016578">
    <property type="entry name" value="HsaA"/>
    <property type="match status" value="1"/>
</dbReference>
<dbReference type="InterPro" id="IPR009100">
    <property type="entry name" value="AcylCoA_DH/oxidase_NM_dom_sf"/>
</dbReference>
<dbReference type="STRING" id="43767.A6I91_16555"/>
<dbReference type="Gene3D" id="1.20.140.10">
    <property type="entry name" value="Butyryl-CoA Dehydrogenase, subunit A, domain 3"/>
    <property type="match status" value="1"/>
</dbReference>
<dbReference type="Proteomes" id="UP000004245">
    <property type="component" value="Unassembled WGS sequence"/>
</dbReference>
<dbReference type="PANTHER" id="PTHR48083">
    <property type="entry name" value="MEDIUM-CHAIN SPECIFIC ACYL-COA DEHYDROGENASE, MITOCHONDRIAL-RELATED"/>
    <property type="match status" value="1"/>
</dbReference>
<organism evidence="3 4">
    <name type="scientific">Prescottella equi ATCC 33707</name>
    <dbReference type="NCBI Taxonomy" id="525370"/>
    <lineage>
        <taxon>Bacteria</taxon>
        <taxon>Bacillati</taxon>
        <taxon>Actinomycetota</taxon>
        <taxon>Actinomycetes</taxon>
        <taxon>Mycobacteriales</taxon>
        <taxon>Nocardiaceae</taxon>
        <taxon>Prescottella</taxon>
    </lineage>
</organism>
<evidence type="ECO:0000313" key="3">
    <source>
        <dbReference type="EMBL" id="EGD21325.1"/>
    </source>
</evidence>
<dbReference type="HOGENOM" id="CLU_018204_2_0_11"/>
<sequence>MLLTMQFQHEAIDSVRTAGDRMRDLESECVEQRKLADDSAKILRDSGVMRLLQPRRYGGFEADPGVFNAAMYEIARLSSSAGWVTGVVGVHSWHLGLYPDRAQHDVWGENPDTWISSSYSPAGTARIVPGGYELTGRWGFSSGSNHCDWVFVGAMVTDADGRRTGQQVHLLLPRADYTIDDVWFTSGLAGTGSNDIVVDGAFVPDHRVLDVADLYAQRYPGNEVNTAGLFRIPWYTLFVNAVVMPLVGMSRRVLDEAVGIHQSRLAVDASKLPHPASLTRLAEADFEVDTAYRILQANLADAYAAVERGDQVPMEVRQHTRRDHIAAVRLAVSAADKAYQVGGPRSISTASALQAVWRDVHAGQHHAVNLPDRSDHEYGEYLLTGNPGTLY</sequence>
<dbReference type="SUPFAM" id="SSF56645">
    <property type="entry name" value="Acyl-CoA dehydrogenase NM domain-like"/>
    <property type="match status" value="1"/>
</dbReference>
<dbReference type="InterPro" id="IPR037069">
    <property type="entry name" value="AcylCoA_DH/ox_N_sf"/>
</dbReference>
<dbReference type="EMBL" id="ADNW02000034">
    <property type="protein sequence ID" value="EGD21325.1"/>
    <property type="molecule type" value="Genomic_DNA"/>
</dbReference>
<accession>E9T895</accession>
<evidence type="ECO:0000313" key="4">
    <source>
        <dbReference type="Proteomes" id="UP000004245"/>
    </source>
</evidence>
<comment type="caution">
    <text evidence="3">The sequence shown here is derived from an EMBL/GenBank/DDBJ whole genome shotgun (WGS) entry which is preliminary data.</text>
</comment>
<dbReference type="GO" id="GO:0050660">
    <property type="term" value="F:flavin adenine dinucleotide binding"/>
    <property type="evidence" value="ECO:0007669"/>
    <property type="project" value="InterPro"/>
</dbReference>
<gene>
    <name evidence="3" type="ORF">HMPREF0724_15001</name>
</gene>
<dbReference type="InterPro" id="IPR036250">
    <property type="entry name" value="AcylCo_DH-like_C"/>
</dbReference>
<dbReference type="Pfam" id="PF08028">
    <property type="entry name" value="Acyl-CoA_dh_2"/>
    <property type="match status" value="1"/>
</dbReference>
<dbReference type="GO" id="GO:0033539">
    <property type="term" value="P:fatty acid beta-oxidation using acyl-CoA dehydrogenase"/>
    <property type="evidence" value="ECO:0007669"/>
    <property type="project" value="TreeGrafter"/>
</dbReference>
<dbReference type="InterPro" id="IPR046373">
    <property type="entry name" value="Acyl-CoA_Oxase/DH_mid-dom_sf"/>
</dbReference>
<dbReference type="InterPro" id="IPR013107">
    <property type="entry name" value="Acyl-CoA_DH_C"/>
</dbReference>
<dbReference type="Gene3D" id="1.10.540.10">
    <property type="entry name" value="Acyl-CoA dehydrogenase/oxidase, N-terminal domain"/>
    <property type="match status" value="1"/>
</dbReference>
<protein>
    <submittedName>
        <fullName evidence="3">Acyl-CoA dehydrogenase, C-terminal domain protein</fullName>
    </submittedName>
</protein>
<dbReference type="GO" id="GO:0003995">
    <property type="term" value="F:acyl-CoA dehydrogenase activity"/>
    <property type="evidence" value="ECO:0007669"/>
    <property type="project" value="TreeGrafter"/>
</dbReference>
<reference evidence="3" key="1">
    <citation type="submission" date="2011-01" db="EMBL/GenBank/DDBJ databases">
        <authorList>
            <person name="Muzny D."/>
            <person name="Qin X."/>
            <person name="Buhay C."/>
            <person name="Dugan-Rocha S."/>
            <person name="Ding Y."/>
            <person name="Chen G."/>
            <person name="Hawes A."/>
            <person name="Holder M."/>
            <person name="Jhangiani S."/>
            <person name="Johnson A."/>
            <person name="Khan Z."/>
            <person name="Li Z."/>
            <person name="Liu W."/>
            <person name="Liu X."/>
            <person name="Perez L."/>
            <person name="Shen H."/>
            <person name="Wang Q."/>
            <person name="Watt J."/>
            <person name="Xi L."/>
            <person name="Xin Y."/>
            <person name="Zhou J."/>
            <person name="Deng J."/>
            <person name="Jiang H."/>
            <person name="Liu Y."/>
            <person name="Qu J."/>
            <person name="Song X.-Z."/>
            <person name="Zhang L."/>
            <person name="Villasana D."/>
            <person name="Johnson A."/>
            <person name="Liu J."/>
            <person name="Liyanage D."/>
            <person name="Lorensuhewa L."/>
            <person name="Robinson T."/>
            <person name="Song A."/>
            <person name="Song B.-B."/>
            <person name="Dinh H."/>
            <person name="Thornton R."/>
            <person name="Coyle M."/>
            <person name="Francisco L."/>
            <person name="Jackson L."/>
            <person name="Javaid M."/>
            <person name="Korchina V."/>
            <person name="Kovar C."/>
            <person name="Mata R."/>
            <person name="Mathew T."/>
            <person name="Ngo R."/>
            <person name="Nguyen L."/>
            <person name="Nguyen N."/>
            <person name="Okwuonu G."/>
            <person name="Ongeri F."/>
            <person name="Pham C."/>
            <person name="Simmons D."/>
            <person name="Wilczek-Boney K."/>
            <person name="Hale W."/>
            <person name="Jakkamsetti A."/>
            <person name="Pham P."/>
            <person name="Ruth R."/>
            <person name="San Lucas F."/>
            <person name="Warren J."/>
            <person name="Zhang J."/>
            <person name="Zhao Z."/>
            <person name="Zhou C."/>
            <person name="Zhu D."/>
            <person name="Lee S."/>
            <person name="Bess C."/>
            <person name="Blankenburg K."/>
            <person name="Forbes L."/>
            <person name="Fu Q."/>
            <person name="Gubbala S."/>
            <person name="Hirani K."/>
            <person name="Jayaseelan J.C."/>
            <person name="Lara F."/>
            <person name="Munidasa M."/>
            <person name="Palculict T."/>
            <person name="Patil S."/>
            <person name="Pu L.-L."/>
            <person name="Saada N."/>
            <person name="Tang L."/>
            <person name="Weissenberger G."/>
            <person name="Zhu Y."/>
            <person name="Hemphill L."/>
            <person name="Shang Y."/>
            <person name="Youmans B."/>
            <person name="Ayvaz T."/>
            <person name="Ross M."/>
            <person name="Santibanez J."/>
            <person name="Aqrawi P."/>
            <person name="Gross S."/>
            <person name="Joshi V."/>
            <person name="Fowler G."/>
            <person name="Nazareth L."/>
            <person name="Reid J."/>
            <person name="Worley K."/>
            <person name="Petrosino J."/>
            <person name="Highlander S."/>
            <person name="Gibbs R."/>
        </authorList>
    </citation>
    <scope>NUCLEOTIDE SEQUENCE [LARGE SCALE GENOMIC DNA]</scope>
    <source>
        <strain evidence="3">ATCC 33707</strain>
    </source>
</reference>